<dbReference type="EMBL" id="MU971372">
    <property type="protein sequence ID" value="KAK9237248.1"/>
    <property type="molecule type" value="Genomic_DNA"/>
</dbReference>
<proteinExistence type="predicted"/>
<protein>
    <submittedName>
        <fullName evidence="1">Uncharacterized protein</fullName>
    </submittedName>
</protein>
<sequence>MTSIKRLLVCGGTGFLGRKICETAVAHGLQVTSLSRSGSGAFKGPLPLWAEKVKFERFDIMQASPSDIRPLTDWADAVVYSLGILLESNYYKTFVSSSNPFEGASRVIQKWNRNPLKHGIEDQVTYENMNRDLAIKVANEASKSDGVKPFVYISAAGGLPLIPRAYFKTKEQAEMAIGQMPGLRGIFLRPGFMFDPSRPMTMYMALGLKTVGSVNSLLGGNAPLISHKAMKPITTSVVAAAAVQALADENVSGVIDRESLMKLATEASRMEASRMEESRTT</sequence>
<gene>
    <name evidence="1" type="ORF">V1525DRAFT_450734</name>
</gene>
<evidence type="ECO:0000313" key="1">
    <source>
        <dbReference type="EMBL" id="KAK9237248.1"/>
    </source>
</evidence>
<dbReference type="Proteomes" id="UP001433508">
    <property type="component" value="Unassembled WGS sequence"/>
</dbReference>
<reference evidence="2" key="1">
    <citation type="journal article" date="2024" name="Front. Bioeng. Biotechnol.">
        <title>Genome-scale model development and genomic sequencing of the oleaginous clade Lipomyces.</title>
        <authorList>
            <person name="Czajka J.J."/>
            <person name="Han Y."/>
            <person name="Kim J."/>
            <person name="Mondo S.J."/>
            <person name="Hofstad B.A."/>
            <person name="Robles A."/>
            <person name="Haridas S."/>
            <person name="Riley R."/>
            <person name="LaButti K."/>
            <person name="Pangilinan J."/>
            <person name="Andreopoulos W."/>
            <person name="Lipzen A."/>
            <person name="Yan J."/>
            <person name="Wang M."/>
            <person name="Ng V."/>
            <person name="Grigoriev I.V."/>
            <person name="Spatafora J.W."/>
            <person name="Magnuson J.K."/>
            <person name="Baker S.E."/>
            <person name="Pomraning K.R."/>
        </authorList>
    </citation>
    <scope>NUCLEOTIDE SEQUENCE [LARGE SCALE GENOMIC DNA]</scope>
    <source>
        <strain evidence="2">CBS 7786</strain>
    </source>
</reference>
<accession>A0ACC3T044</accession>
<name>A0ACC3T044_LIPKO</name>
<evidence type="ECO:0000313" key="2">
    <source>
        <dbReference type="Proteomes" id="UP001433508"/>
    </source>
</evidence>
<comment type="caution">
    <text evidence="1">The sequence shown here is derived from an EMBL/GenBank/DDBJ whole genome shotgun (WGS) entry which is preliminary data.</text>
</comment>
<keyword evidence="2" id="KW-1185">Reference proteome</keyword>
<organism evidence="1 2">
    <name type="scientific">Lipomyces kononenkoae</name>
    <name type="common">Yeast</name>
    <dbReference type="NCBI Taxonomy" id="34357"/>
    <lineage>
        <taxon>Eukaryota</taxon>
        <taxon>Fungi</taxon>
        <taxon>Dikarya</taxon>
        <taxon>Ascomycota</taxon>
        <taxon>Saccharomycotina</taxon>
        <taxon>Lipomycetes</taxon>
        <taxon>Lipomycetales</taxon>
        <taxon>Lipomycetaceae</taxon>
        <taxon>Lipomyces</taxon>
    </lineage>
</organism>